<reference evidence="2 3" key="1">
    <citation type="submission" date="2021-01" db="EMBL/GenBank/DDBJ databases">
        <title>Whole genome shotgun sequence of Planobispora siamensis NBRC 107568.</title>
        <authorList>
            <person name="Komaki H."/>
            <person name="Tamura T."/>
        </authorList>
    </citation>
    <scope>NUCLEOTIDE SEQUENCE [LARGE SCALE GENOMIC DNA]</scope>
    <source>
        <strain evidence="2 3">NBRC 107568</strain>
    </source>
</reference>
<organism evidence="2 3">
    <name type="scientific">Planobispora siamensis</name>
    <dbReference type="NCBI Taxonomy" id="936338"/>
    <lineage>
        <taxon>Bacteria</taxon>
        <taxon>Bacillati</taxon>
        <taxon>Actinomycetota</taxon>
        <taxon>Actinomycetes</taxon>
        <taxon>Streptosporangiales</taxon>
        <taxon>Streptosporangiaceae</taxon>
        <taxon>Planobispora</taxon>
    </lineage>
</organism>
<sequence length="78" mass="8661">MTAGTQIMLVRARNGHQAPPRRAAASVRIVAAPMIAARVISVRRRRNRPADAGRRNHRRDVGRWSGPGTPSGRWEVSR</sequence>
<feature type="compositionally biased region" description="Basic and acidic residues" evidence="1">
    <location>
        <begin position="48"/>
        <end position="62"/>
    </location>
</feature>
<dbReference type="Proteomes" id="UP000619788">
    <property type="component" value="Unassembled WGS sequence"/>
</dbReference>
<dbReference type="AlphaFoldDB" id="A0A8J3WIT3"/>
<keyword evidence="3" id="KW-1185">Reference proteome</keyword>
<protein>
    <submittedName>
        <fullName evidence="2">Uncharacterized protein</fullName>
    </submittedName>
</protein>
<dbReference type="EMBL" id="BOOJ01000014">
    <property type="protein sequence ID" value="GIH90903.1"/>
    <property type="molecule type" value="Genomic_DNA"/>
</dbReference>
<evidence type="ECO:0000313" key="3">
    <source>
        <dbReference type="Proteomes" id="UP000619788"/>
    </source>
</evidence>
<evidence type="ECO:0000313" key="2">
    <source>
        <dbReference type="EMBL" id="GIH90903.1"/>
    </source>
</evidence>
<evidence type="ECO:0000256" key="1">
    <source>
        <dbReference type="SAM" id="MobiDB-lite"/>
    </source>
</evidence>
<name>A0A8J3WIT3_9ACTN</name>
<feature type="region of interest" description="Disordered" evidence="1">
    <location>
        <begin position="44"/>
        <end position="78"/>
    </location>
</feature>
<comment type="caution">
    <text evidence="2">The sequence shown here is derived from an EMBL/GenBank/DDBJ whole genome shotgun (WGS) entry which is preliminary data.</text>
</comment>
<gene>
    <name evidence="2" type="ORF">Psi01_15330</name>
</gene>
<accession>A0A8J3WIT3</accession>
<proteinExistence type="predicted"/>